<keyword evidence="1" id="KW-1133">Transmembrane helix</keyword>
<dbReference type="Pfam" id="PF07790">
    <property type="entry name" value="Pilin_N"/>
    <property type="match status" value="1"/>
</dbReference>
<evidence type="ECO:0000313" key="4">
    <source>
        <dbReference type="Proteomes" id="UP000053352"/>
    </source>
</evidence>
<accession>A0A0V8RWY2</accession>
<organism evidence="3 4">
    <name type="scientific">Pyrodictium occultum</name>
    <dbReference type="NCBI Taxonomy" id="2309"/>
    <lineage>
        <taxon>Archaea</taxon>
        <taxon>Thermoproteota</taxon>
        <taxon>Thermoprotei</taxon>
        <taxon>Desulfurococcales</taxon>
        <taxon>Pyrodictiaceae</taxon>
        <taxon>Pyrodictium</taxon>
    </lineage>
</organism>
<evidence type="ECO:0000256" key="1">
    <source>
        <dbReference type="SAM" id="Phobius"/>
    </source>
</evidence>
<dbReference type="EMBL" id="LNTB01000001">
    <property type="protein sequence ID" value="KSW12531.1"/>
    <property type="molecule type" value="Genomic_DNA"/>
</dbReference>
<reference evidence="3 4" key="1">
    <citation type="submission" date="2015-11" db="EMBL/GenBank/DDBJ databases">
        <title>Genome sequence of Pyrodictium occultum PL-19, a marine hyperthermophilic archaeon isolated from Volcano, Italy.</title>
        <authorList>
            <person name="Utturkar S."/>
            <person name="Huber H."/>
            <person name="Leptihn S."/>
            <person name="Brown S."/>
            <person name="Stetter K.O."/>
            <person name="Podar M."/>
        </authorList>
    </citation>
    <scope>NUCLEOTIDE SEQUENCE [LARGE SCALE GENOMIC DNA]</scope>
    <source>
        <strain evidence="3 4">PL-19</strain>
    </source>
</reference>
<proteinExistence type="predicted"/>
<feature type="transmembrane region" description="Helical" evidence="1">
    <location>
        <begin position="12"/>
        <end position="35"/>
    </location>
</feature>
<evidence type="ECO:0000313" key="3">
    <source>
        <dbReference type="EMBL" id="KSW12531.1"/>
    </source>
</evidence>
<dbReference type="InterPro" id="IPR013373">
    <property type="entry name" value="Flagellin/pilin_N_arc"/>
</dbReference>
<keyword evidence="1" id="KW-0472">Membrane</keyword>
<dbReference type="Proteomes" id="UP000053352">
    <property type="component" value="Unassembled WGS sequence"/>
</dbReference>
<dbReference type="AlphaFoldDB" id="A0A0V8RWY2"/>
<feature type="domain" description="Archaeal Type IV pilin N-terminal" evidence="2">
    <location>
        <begin position="9"/>
        <end position="78"/>
    </location>
</feature>
<sequence>MRPEKPRLRGVSPVVATALLILISVVTAALLYLWVSGTVQNVPQNANQLQEQIKIDAVEYTKNTTSSGTYYNFAALTITSWRMCATSAR</sequence>
<evidence type="ECO:0000259" key="2">
    <source>
        <dbReference type="Pfam" id="PF07790"/>
    </source>
</evidence>
<name>A0A0V8RWY2_PYROC</name>
<dbReference type="NCBIfam" id="TIGR02537">
    <property type="entry name" value="arch_flag_Nterm"/>
    <property type="match status" value="1"/>
</dbReference>
<gene>
    <name evidence="3" type="ORF">CF15_07370</name>
</gene>
<dbReference type="InterPro" id="IPR012859">
    <property type="entry name" value="Pilin_N_archaeal"/>
</dbReference>
<keyword evidence="4" id="KW-1185">Reference proteome</keyword>
<dbReference type="STRING" id="2309.CF15_07370"/>
<dbReference type="RefSeq" id="WP_058371214.1">
    <property type="nucleotide sequence ID" value="NZ_LNTB01000001.1"/>
</dbReference>
<keyword evidence="1" id="KW-0812">Transmembrane</keyword>
<comment type="caution">
    <text evidence="3">The sequence shown here is derived from an EMBL/GenBank/DDBJ whole genome shotgun (WGS) entry which is preliminary data.</text>
</comment>
<protein>
    <recommendedName>
        <fullName evidence="2">Archaeal Type IV pilin N-terminal domain-containing protein</fullName>
    </recommendedName>
</protein>